<dbReference type="Gene3D" id="3.10.129.10">
    <property type="entry name" value="Hotdog Thioesterase"/>
    <property type="match status" value="1"/>
</dbReference>
<sequence length="140" mass="16037">MPANALISRLRLRTLPNDLDINLHMNNGRYLTICDLNRVDLFIRSGLAKLMLKRRWMPVIAEHTMTYKKPLKLFDAFEVSLTVTHWDEKFFYMTHTFMASDRVVAIGTSKGVILSRQGVVDPLTVMRAVEESRGIVSTVV</sequence>
<evidence type="ECO:0000313" key="2">
    <source>
        <dbReference type="Proteomes" id="UP000265955"/>
    </source>
</evidence>
<gene>
    <name evidence="1" type="ORF">D3871_05390</name>
</gene>
<dbReference type="PANTHER" id="PTHR12475:SF4">
    <property type="entry name" value="PROTEIN THEM6"/>
    <property type="match status" value="1"/>
</dbReference>
<name>A0A3A3FUT0_9BURK</name>
<reference evidence="2" key="1">
    <citation type="submission" date="2018-09" db="EMBL/GenBank/DDBJ databases">
        <authorList>
            <person name="Zhu H."/>
        </authorList>
    </citation>
    <scope>NUCLEOTIDE SEQUENCE [LARGE SCALE GENOMIC DNA]</scope>
    <source>
        <strain evidence="2">K1R23-30</strain>
    </source>
</reference>
<dbReference type="SUPFAM" id="SSF54637">
    <property type="entry name" value="Thioesterase/thiol ester dehydrase-isomerase"/>
    <property type="match status" value="1"/>
</dbReference>
<dbReference type="PANTHER" id="PTHR12475">
    <property type="match status" value="1"/>
</dbReference>
<protein>
    <submittedName>
        <fullName evidence="1">Thioesterase</fullName>
    </submittedName>
</protein>
<accession>A0A3A3FUT0</accession>
<dbReference type="InterPro" id="IPR029069">
    <property type="entry name" value="HotDog_dom_sf"/>
</dbReference>
<organism evidence="1 2">
    <name type="scientific">Noviherbaspirillum saxi</name>
    <dbReference type="NCBI Taxonomy" id="2320863"/>
    <lineage>
        <taxon>Bacteria</taxon>
        <taxon>Pseudomonadati</taxon>
        <taxon>Pseudomonadota</taxon>
        <taxon>Betaproteobacteria</taxon>
        <taxon>Burkholderiales</taxon>
        <taxon>Oxalobacteraceae</taxon>
        <taxon>Noviherbaspirillum</taxon>
    </lineage>
</organism>
<dbReference type="Proteomes" id="UP000265955">
    <property type="component" value="Unassembled WGS sequence"/>
</dbReference>
<comment type="caution">
    <text evidence="1">The sequence shown here is derived from an EMBL/GenBank/DDBJ whole genome shotgun (WGS) entry which is preliminary data.</text>
</comment>
<dbReference type="OrthoDB" id="3727779at2"/>
<dbReference type="EMBL" id="QYUO01000001">
    <property type="protein sequence ID" value="RJF99967.1"/>
    <property type="molecule type" value="Genomic_DNA"/>
</dbReference>
<dbReference type="AlphaFoldDB" id="A0A3A3FUT0"/>
<proteinExistence type="predicted"/>
<dbReference type="CDD" id="cd00586">
    <property type="entry name" value="4HBT"/>
    <property type="match status" value="1"/>
</dbReference>
<evidence type="ECO:0000313" key="1">
    <source>
        <dbReference type="EMBL" id="RJF99967.1"/>
    </source>
</evidence>
<dbReference type="InterPro" id="IPR051490">
    <property type="entry name" value="THEM6_lcsJ_thioesterase"/>
</dbReference>
<keyword evidence="2" id="KW-1185">Reference proteome</keyword>
<dbReference type="Pfam" id="PF13279">
    <property type="entry name" value="4HBT_2"/>
    <property type="match status" value="1"/>
</dbReference>